<dbReference type="Gene3D" id="1.25.40.10">
    <property type="entry name" value="Tetratricopeptide repeat domain"/>
    <property type="match status" value="1"/>
</dbReference>
<dbReference type="RefSeq" id="WP_073127493.1">
    <property type="nucleotide sequence ID" value="NZ_BAABCH010000009.1"/>
</dbReference>
<dbReference type="OrthoDB" id="8936324at2"/>
<accession>A0A1M5SRR0</accession>
<evidence type="ECO:0008006" key="3">
    <source>
        <dbReference type="Google" id="ProtNLM"/>
    </source>
</evidence>
<dbReference type="AlphaFoldDB" id="A0A1M5SRR0"/>
<gene>
    <name evidence="1" type="ORF">SAMN04488530_14417</name>
</gene>
<dbReference type="Proteomes" id="UP000243255">
    <property type="component" value="Unassembled WGS sequence"/>
</dbReference>
<dbReference type="EMBL" id="FQWX01000044">
    <property type="protein sequence ID" value="SHH40653.1"/>
    <property type="molecule type" value="Genomic_DNA"/>
</dbReference>
<evidence type="ECO:0000313" key="1">
    <source>
        <dbReference type="EMBL" id="SHH40653.1"/>
    </source>
</evidence>
<dbReference type="InterPro" id="IPR011990">
    <property type="entry name" value="TPR-like_helical_dom_sf"/>
</dbReference>
<dbReference type="SMART" id="SM00028">
    <property type="entry name" value="TPR"/>
    <property type="match status" value="1"/>
</dbReference>
<reference evidence="2" key="1">
    <citation type="submission" date="2016-11" db="EMBL/GenBank/DDBJ databases">
        <authorList>
            <person name="Varghese N."/>
            <person name="Submissions S."/>
        </authorList>
    </citation>
    <scope>NUCLEOTIDE SEQUENCE [LARGE SCALE GENOMIC DNA]</scope>
    <source>
        <strain evidence="2">DSM 2635</strain>
    </source>
</reference>
<organism evidence="1 2">
    <name type="scientific">Asaccharospora irregularis DSM 2635</name>
    <dbReference type="NCBI Taxonomy" id="1121321"/>
    <lineage>
        <taxon>Bacteria</taxon>
        <taxon>Bacillati</taxon>
        <taxon>Bacillota</taxon>
        <taxon>Clostridia</taxon>
        <taxon>Peptostreptococcales</taxon>
        <taxon>Peptostreptococcaceae</taxon>
        <taxon>Asaccharospora</taxon>
    </lineage>
</organism>
<sequence length="76" mass="8846">MEILNKIKDLIVKNDIEGAYAAIIENQDEYIENADYWNLRGMLCFKVGEYNAAINCYKISIDKREGHLDSYFNIAH</sequence>
<evidence type="ECO:0000313" key="2">
    <source>
        <dbReference type="Proteomes" id="UP000243255"/>
    </source>
</evidence>
<protein>
    <recommendedName>
        <fullName evidence="3">Tetratricopeptide repeat-containing protein</fullName>
    </recommendedName>
</protein>
<dbReference type="InterPro" id="IPR019734">
    <property type="entry name" value="TPR_rpt"/>
</dbReference>
<proteinExistence type="predicted"/>
<keyword evidence="2" id="KW-1185">Reference proteome</keyword>
<dbReference type="STRING" id="1121321.SAMN04488530_14417"/>
<dbReference type="SUPFAM" id="SSF48452">
    <property type="entry name" value="TPR-like"/>
    <property type="match status" value="1"/>
</dbReference>
<name>A0A1M5SRR0_9FIRM</name>